<organism evidence="1">
    <name type="scientific">marine sediment metagenome</name>
    <dbReference type="NCBI Taxonomy" id="412755"/>
    <lineage>
        <taxon>unclassified sequences</taxon>
        <taxon>metagenomes</taxon>
        <taxon>ecological metagenomes</taxon>
    </lineage>
</organism>
<reference evidence="1" key="1">
    <citation type="journal article" date="2014" name="Front. Microbiol.">
        <title>High frequency of phylogenetically diverse reductive dehalogenase-homologous genes in deep subseafloor sedimentary metagenomes.</title>
        <authorList>
            <person name="Kawai M."/>
            <person name="Futagami T."/>
            <person name="Toyoda A."/>
            <person name="Takaki Y."/>
            <person name="Nishi S."/>
            <person name="Hori S."/>
            <person name="Arai W."/>
            <person name="Tsubouchi T."/>
            <person name="Morono Y."/>
            <person name="Uchiyama I."/>
            <person name="Ito T."/>
            <person name="Fujiyama A."/>
            <person name="Inagaki F."/>
            <person name="Takami H."/>
        </authorList>
    </citation>
    <scope>NUCLEOTIDE SEQUENCE</scope>
    <source>
        <strain evidence="1">Expedition CK06-06</strain>
    </source>
</reference>
<sequence>MVILVDGEDTTIRFQLKVPKGFQDLVRAQVIVVQIATAASPNMQWSTTTDFGGICLDEAYNLHSDAETDQVTALTQNDLECVDISGSLDGIVAEDLVGITFIRRGGEAGDEVDADVYYLGARFHYV</sequence>
<accession>X0ZQE2</accession>
<comment type="caution">
    <text evidence="1">The sequence shown here is derived from an EMBL/GenBank/DDBJ whole genome shotgun (WGS) entry which is preliminary data.</text>
</comment>
<evidence type="ECO:0000313" key="1">
    <source>
        <dbReference type="EMBL" id="GAG62648.1"/>
    </source>
</evidence>
<dbReference type="EMBL" id="BART01009085">
    <property type="protein sequence ID" value="GAG62648.1"/>
    <property type="molecule type" value="Genomic_DNA"/>
</dbReference>
<gene>
    <name evidence="1" type="ORF">S01H4_20243</name>
</gene>
<protein>
    <submittedName>
        <fullName evidence="1">Uncharacterized protein</fullName>
    </submittedName>
</protein>
<dbReference type="AlphaFoldDB" id="X0ZQE2"/>
<proteinExistence type="predicted"/>
<name>X0ZQE2_9ZZZZ</name>